<protein>
    <recommendedName>
        <fullName evidence="3">M3 family oligoendopeptidase</fullName>
    </recommendedName>
</protein>
<evidence type="ECO:0000313" key="2">
    <source>
        <dbReference type="Proteomes" id="UP001501442"/>
    </source>
</evidence>
<evidence type="ECO:0000313" key="1">
    <source>
        <dbReference type="EMBL" id="GAA4630361.1"/>
    </source>
</evidence>
<dbReference type="EMBL" id="BAABHK010000008">
    <property type="protein sequence ID" value="GAA4630361.1"/>
    <property type="molecule type" value="Genomic_DNA"/>
</dbReference>
<evidence type="ECO:0008006" key="3">
    <source>
        <dbReference type="Google" id="ProtNLM"/>
    </source>
</evidence>
<proteinExistence type="predicted"/>
<organism evidence="1 2">
    <name type="scientific">Actinoallomurus vinaceus</name>
    <dbReference type="NCBI Taxonomy" id="1080074"/>
    <lineage>
        <taxon>Bacteria</taxon>
        <taxon>Bacillati</taxon>
        <taxon>Actinomycetota</taxon>
        <taxon>Actinomycetes</taxon>
        <taxon>Streptosporangiales</taxon>
        <taxon>Thermomonosporaceae</taxon>
        <taxon>Actinoallomurus</taxon>
    </lineage>
</organism>
<keyword evidence="2" id="KW-1185">Reference proteome</keyword>
<dbReference type="RefSeq" id="WP_345433998.1">
    <property type="nucleotide sequence ID" value="NZ_BAABHK010000008.1"/>
</dbReference>
<comment type="caution">
    <text evidence="1">The sequence shown here is derived from an EMBL/GenBank/DDBJ whole genome shotgun (WGS) entry which is preliminary data.</text>
</comment>
<dbReference type="Proteomes" id="UP001501442">
    <property type="component" value="Unassembled WGS sequence"/>
</dbReference>
<gene>
    <name evidence="1" type="ORF">GCM10023196_055420</name>
</gene>
<reference evidence="2" key="1">
    <citation type="journal article" date="2019" name="Int. J. Syst. Evol. Microbiol.">
        <title>The Global Catalogue of Microorganisms (GCM) 10K type strain sequencing project: providing services to taxonomists for standard genome sequencing and annotation.</title>
        <authorList>
            <consortium name="The Broad Institute Genomics Platform"/>
            <consortium name="The Broad Institute Genome Sequencing Center for Infectious Disease"/>
            <person name="Wu L."/>
            <person name="Ma J."/>
        </authorList>
    </citation>
    <scope>NUCLEOTIDE SEQUENCE [LARGE SCALE GENOMIC DNA]</scope>
    <source>
        <strain evidence="2">JCM 17939</strain>
    </source>
</reference>
<accession>A0ABP8UHE0</accession>
<sequence>MTEWDRARRRYRLVHDVAAAFEKKGPRALTERQAELVAEYGDLDHFLRDVQRRYLTAAYTGLDAAIEETSGDPRVAVADALAAVAEVYPAFWRLLKEYADHPALAEGQARFRHTVLSATGVDPTGLMSYRPHQEVKGISHARKSAFCAALRPVRAWLH</sequence>
<name>A0ABP8UHE0_9ACTN</name>